<dbReference type="Proteomes" id="UP001499959">
    <property type="component" value="Unassembled WGS sequence"/>
</dbReference>
<evidence type="ECO:0000313" key="3">
    <source>
        <dbReference type="Proteomes" id="UP001499959"/>
    </source>
</evidence>
<evidence type="ECO:0008006" key="4">
    <source>
        <dbReference type="Google" id="ProtNLM"/>
    </source>
</evidence>
<sequence length="300" mass="33454">MRRLPWSLCVVFWCAPALACINAIGTDREGRRFEPMEYTGEELVVSLSPPEDRAARAYRAEREREVIAAARKSPDLRTLTDLGIVLLRRGRHADAVRLFVEIERLYPGRYQTAANLGTALELLGRDATALRWIRIGMRRNRDAHEGTEWLHARILEAKLALQRDPSHLAMRSVAGVTFAPVALPDLPTVYPAGNDGRPVAPDQLNLAFTYQLAERLDFVKPEDPIVADLVEDWATLHLAGGSVETADALYRLALRYGAAPTPLLRRRQAKAREILAVDRGAGDGECPICRHLEPPPPPQR</sequence>
<proteinExistence type="predicted"/>
<comment type="caution">
    <text evidence="2">The sequence shown here is derived from an EMBL/GenBank/DDBJ whole genome shotgun (WGS) entry which is preliminary data.</text>
</comment>
<evidence type="ECO:0000256" key="1">
    <source>
        <dbReference type="SAM" id="SignalP"/>
    </source>
</evidence>
<organism evidence="2 3">
    <name type="scientific">Lysobacter hankyongensis</name>
    <dbReference type="NCBI Taxonomy" id="1176535"/>
    <lineage>
        <taxon>Bacteria</taxon>
        <taxon>Pseudomonadati</taxon>
        <taxon>Pseudomonadota</taxon>
        <taxon>Gammaproteobacteria</taxon>
        <taxon>Lysobacterales</taxon>
        <taxon>Lysobacteraceae</taxon>
        <taxon>Lysobacter</taxon>
    </lineage>
</organism>
<evidence type="ECO:0000313" key="2">
    <source>
        <dbReference type="EMBL" id="GAA4790082.1"/>
    </source>
</evidence>
<keyword evidence="1" id="KW-0732">Signal</keyword>
<feature type="chain" id="PRO_5047319864" description="Tetratricopeptide repeat protein" evidence="1">
    <location>
        <begin position="20"/>
        <end position="300"/>
    </location>
</feature>
<dbReference type="Gene3D" id="1.25.40.10">
    <property type="entry name" value="Tetratricopeptide repeat domain"/>
    <property type="match status" value="1"/>
</dbReference>
<dbReference type="InterPro" id="IPR011990">
    <property type="entry name" value="TPR-like_helical_dom_sf"/>
</dbReference>
<name>A0ABP9B3C3_9GAMM</name>
<gene>
    <name evidence="2" type="ORF">GCM10023307_14190</name>
</gene>
<dbReference type="SUPFAM" id="SSF48452">
    <property type="entry name" value="TPR-like"/>
    <property type="match status" value="1"/>
</dbReference>
<feature type="signal peptide" evidence="1">
    <location>
        <begin position="1"/>
        <end position="19"/>
    </location>
</feature>
<keyword evidence="3" id="KW-1185">Reference proteome</keyword>
<dbReference type="RefSeq" id="WP_345302614.1">
    <property type="nucleotide sequence ID" value="NZ_BAABJE010000005.1"/>
</dbReference>
<dbReference type="EMBL" id="BAABJE010000005">
    <property type="protein sequence ID" value="GAA4790082.1"/>
    <property type="molecule type" value="Genomic_DNA"/>
</dbReference>
<protein>
    <recommendedName>
        <fullName evidence="4">Tetratricopeptide repeat protein</fullName>
    </recommendedName>
</protein>
<reference evidence="3" key="1">
    <citation type="journal article" date="2019" name="Int. J. Syst. Evol. Microbiol.">
        <title>The Global Catalogue of Microorganisms (GCM) 10K type strain sequencing project: providing services to taxonomists for standard genome sequencing and annotation.</title>
        <authorList>
            <consortium name="The Broad Institute Genomics Platform"/>
            <consortium name="The Broad Institute Genome Sequencing Center for Infectious Disease"/>
            <person name="Wu L."/>
            <person name="Ma J."/>
        </authorList>
    </citation>
    <scope>NUCLEOTIDE SEQUENCE [LARGE SCALE GENOMIC DNA]</scope>
    <source>
        <strain evidence="3">JCM 18204</strain>
    </source>
</reference>
<accession>A0ABP9B3C3</accession>